<protein>
    <submittedName>
        <fullName evidence="1">Uncharacterized protein</fullName>
    </submittedName>
</protein>
<evidence type="ECO:0000313" key="2">
    <source>
        <dbReference type="Proteomes" id="UP001497482"/>
    </source>
</evidence>
<evidence type="ECO:0000313" key="1">
    <source>
        <dbReference type="EMBL" id="CAL1596765.1"/>
    </source>
</evidence>
<gene>
    <name evidence="1" type="ORF">KC01_LOCUS25390</name>
</gene>
<sequence length="68" mass="7929">MLSAVISFNFDFLFFFQDLIFLRSDFQTIPQTLEHSADKTRSDDCGEKRKPEASALNVKQNLRLLKFV</sequence>
<organism evidence="1 2">
    <name type="scientific">Knipowitschia caucasica</name>
    <name type="common">Caucasian dwarf goby</name>
    <name type="synonym">Pomatoschistus caucasicus</name>
    <dbReference type="NCBI Taxonomy" id="637954"/>
    <lineage>
        <taxon>Eukaryota</taxon>
        <taxon>Metazoa</taxon>
        <taxon>Chordata</taxon>
        <taxon>Craniata</taxon>
        <taxon>Vertebrata</taxon>
        <taxon>Euteleostomi</taxon>
        <taxon>Actinopterygii</taxon>
        <taxon>Neopterygii</taxon>
        <taxon>Teleostei</taxon>
        <taxon>Neoteleostei</taxon>
        <taxon>Acanthomorphata</taxon>
        <taxon>Gobiaria</taxon>
        <taxon>Gobiiformes</taxon>
        <taxon>Gobioidei</taxon>
        <taxon>Gobiidae</taxon>
        <taxon>Gobiinae</taxon>
        <taxon>Knipowitschia</taxon>
    </lineage>
</organism>
<keyword evidence="2" id="KW-1185">Reference proteome</keyword>
<dbReference type="Proteomes" id="UP001497482">
    <property type="component" value="Chromosome 21"/>
</dbReference>
<dbReference type="AlphaFoldDB" id="A0AAV2L369"/>
<proteinExistence type="predicted"/>
<name>A0AAV2L369_KNICA</name>
<dbReference type="EMBL" id="OZ035843">
    <property type="protein sequence ID" value="CAL1596765.1"/>
    <property type="molecule type" value="Genomic_DNA"/>
</dbReference>
<accession>A0AAV2L369</accession>
<reference evidence="1 2" key="1">
    <citation type="submission" date="2024-04" db="EMBL/GenBank/DDBJ databases">
        <authorList>
            <person name="Waldvogel A.-M."/>
            <person name="Schoenle A."/>
        </authorList>
    </citation>
    <scope>NUCLEOTIDE SEQUENCE [LARGE SCALE GENOMIC DNA]</scope>
</reference>